<dbReference type="OrthoDB" id="92990at2759"/>
<dbReference type="EMBL" id="NBNE01001582">
    <property type="protein sequence ID" value="OWZ13427.1"/>
    <property type="molecule type" value="Genomic_DNA"/>
</dbReference>
<gene>
    <name evidence="2" type="ORF">PHMEG_00013250</name>
</gene>
<dbReference type="AlphaFoldDB" id="A0A225W8U9"/>
<dbReference type="InterPro" id="IPR013762">
    <property type="entry name" value="Integrase-like_cat_sf"/>
</dbReference>
<keyword evidence="1" id="KW-0233">DNA recombination</keyword>
<evidence type="ECO:0000256" key="1">
    <source>
        <dbReference type="ARBA" id="ARBA00023172"/>
    </source>
</evidence>
<reference evidence="3" key="1">
    <citation type="submission" date="2017-03" db="EMBL/GenBank/DDBJ databases">
        <title>Phytopthora megakarya and P. palmivora, two closely related causual agents of cacao black pod achieved similar genome size and gene model numbers by different mechanisms.</title>
        <authorList>
            <person name="Ali S."/>
            <person name="Shao J."/>
            <person name="Larry D.J."/>
            <person name="Kronmiller B."/>
            <person name="Shen D."/>
            <person name="Strem M.D."/>
            <person name="Melnick R.L."/>
            <person name="Guiltinan M.J."/>
            <person name="Tyler B.M."/>
            <person name="Meinhardt L.W."/>
            <person name="Bailey B.A."/>
        </authorList>
    </citation>
    <scope>NUCLEOTIDE SEQUENCE [LARGE SCALE GENOMIC DNA]</scope>
    <source>
        <strain evidence="3">zdho120</strain>
    </source>
</reference>
<protein>
    <recommendedName>
        <fullName evidence="4">Tyr recombinase domain-containing protein</fullName>
    </recommendedName>
</protein>
<evidence type="ECO:0008006" key="4">
    <source>
        <dbReference type="Google" id="ProtNLM"/>
    </source>
</evidence>
<dbReference type="InterPro" id="IPR011010">
    <property type="entry name" value="DNA_brk_join_enz"/>
</dbReference>
<dbReference type="GO" id="GO:0015074">
    <property type="term" value="P:DNA integration"/>
    <property type="evidence" value="ECO:0007669"/>
    <property type="project" value="InterPro"/>
</dbReference>
<dbReference type="GO" id="GO:0003677">
    <property type="term" value="F:DNA binding"/>
    <property type="evidence" value="ECO:0007669"/>
    <property type="project" value="InterPro"/>
</dbReference>
<keyword evidence="3" id="KW-1185">Reference proteome</keyword>
<sequence>MTEAFGQAFWGLCLAFFPSYDALRSSQSMVTSLSGLRFERATLLCMMKLTKLCYSGVLPGPSACVSSDQRTTKPESSHHGCCRVQVPTPVSGLWSFPLTSQRLCTRSATNSHRADVAEAIKRAAAKAGQDPRGFSSHSIRSGGATHMYRAGTDEPTIPFPSRWLYDVFRIYTRLCKESVPKLSSDMVTGTREDSALL</sequence>
<name>A0A225W8U9_9STRA</name>
<dbReference type="Proteomes" id="UP000198211">
    <property type="component" value="Unassembled WGS sequence"/>
</dbReference>
<proteinExistence type="predicted"/>
<evidence type="ECO:0000313" key="3">
    <source>
        <dbReference type="Proteomes" id="UP000198211"/>
    </source>
</evidence>
<organism evidence="2 3">
    <name type="scientific">Phytophthora megakarya</name>
    <dbReference type="NCBI Taxonomy" id="4795"/>
    <lineage>
        <taxon>Eukaryota</taxon>
        <taxon>Sar</taxon>
        <taxon>Stramenopiles</taxon>
        <taxon>Oomycota</taxon>
        <taxon>Peronosporomycetes</taxon>
        <taxon>Peronosporales</taxon>
        <taxon>Peronosporaceae</taxon>
        <taxon>Phytophthora</taxon>
    </lineage>
</organism>
<comment type="caution">
    <text evidence="2">The sequence shown here is derived from an EMBL/GenBank/DDBJ whole genome shotgun (WGS) entry which is preliminary data.</text>
</comment>
<dbReference type="SUPFAM" id="SSF56349">
    <property type="entry name" value="DNA breaking-rejoining enzymes"/>
    <property type="match status" value="1"/>
</dbReference>
<dbReference type="Gene3D" id="1.10.443.10">
    <property type="entry name" value="Intergrase catalytic core"/>
    <property type="match status" value="1"/>
</dbReference>
<accession>A0A225W8U9</accession>
<dbReference type="GO" id="GO:0006310">
    <property type="term" value="P:DNA recombination"/>
    <property type="evidence" value="ECO:0007669"/>
    <property type="project" value="UniProtKB-KW"/>
</dbReference>
<evidence type="ECO:0000313" key="2">
    <source>
        <dbReference type="EMBL" id="OWZ13427.1"/>
    </source>
</evidence>